<evidence type="ECO:0000256" key="3">
    <source>
        <dbReference type="ARBA" id="ARBA00022729"/>
    </source>
</evidence>
<keyword evidence="2" id="KW-0964">Secreted</keyword>
<organism evidence="9">
    <name type="scientific">Pseudoalteromonas prydzensis</name>
    <dbReference type="NCBI Taxonomy" id="182141"/>
    <lineage>
        <taxon>Bacteria</taxon>
        <taxon>Pseudomonadati</taxon>
        <taxon>Pseudomonadota</taxon>
        <taxon>Gammaproteobacteria</taxon>
        <taxon>Alteromonadales</taxon>
        <taxon>Pseudoalteromonadaceae</taxon>
        <taxon>Pseudoalteromonas</taxon>
    </lineage>
</organism>
<dbReference type="SUPFAM" id="SSF69318">
    <property type="entry name" value="Integrin alpha N-terminal domain"/>
    <property type="match status" value="2"/>
</dbReference>
<feature type="compositionally biased region" description="Gly residues" evidence="6">
    <location>
        <begin position="1053"/>
        <end position="1064"/>
    </location>
</feature>
<evidence type="ECO:0000259" key="8">
    <source>
        <dbReference type="Pfam" id="PF25023"/>
    </source>
</evidence>
<feature type="region of interest" description="Disordered" evidence="6">
    <location>
        <begin position="1047"/>
        <end position="1067"/>
    </location>
</feature>
<feature type="signal peptide" evidence="7">
    <location>
        <begin position="1"/>
        <end position="21"/>
    </location>
</feature>
<dbReference type="InterPro" id="IPR006530">
    <property type="entry name" value="YD"/>
</dbReference>
<keyword evidence="5" id="KW-0843">Virulence</keyword>
<gene>
    <name evidence="9" type="ORF">ENH88_08755</name>
</gene>
<feature type="domain" description="Teneurin-like YD-shell" evidence="8">
    <location>
        <begin position="1429"/>
        <end position="1814"/>
    </location>
</feature>
<dbReference type="PANTHER" id="PTHR32305">
    <property type="match status" value="1"/>
</dbReference>
<evidence type="ECO:0000256" key="7">
    <source>
        <dbReference type="SAM" id="SignalP"/>
    </source>
</evidence>
<evidence type="ECO:0000313" key="9">
    <source>
        <dbReference type="EMBL" id="HEA16519.1"/>
    </source>
</evidence>
<evidence type="ECO:0000256" key="6">
    <source>
        <dbReference type="SAM" id="MobiDB-lite"/>
    </source>
</evidence>
<proteinExistence type="predicted"/>
<feature type="chain" id="PRO_5030657331" description="Teneurin-like YD-shell domain-containing protein" evidence="7">
    <location>
        <begin position="22"/>
        <end position="2368"/>
    </location>
</feature>
<sequence length="2368" mass="261665">MYNKKGLWTLFLGLVSWSGIASSVTPTNNIWQDSNGDLYYQQPVKQVTTIDEAPVSIRLFESMPYVRIIETAEGYQLVPMSKSEFMKLSNELDVVGKRLRSDFDGDGIPDILIQTNLGHELLVSNKTVKPFKIGIDIRSFGNEIEVRDVNYDFRADIVNKDTQEVYYAQAAGLTHAINTNDYVGTIAAESNVTPSGEFTYNIPITLGEATGGLKPSVSLSYSSTPRNGHVGVGFNIGGLSAISRCEKNMETDGVASSVNLDQNDMFCFDGQRLILKAGQTYGANNTEYRTRQNNGQKIVAHTTNTSTGPYAFTVYDTQGNKYTYGKYSSAQDALIKATNGRGFAWALKRVEDASGNYYSYNYGNVSGSLEYYPVSIKYSGHGNTTLNEIRFNWQTRADTSSITYLKGNKITLTKRLQTVESYYSGNLIRRYNLTYGDIGTGVTQSILQKVQACSSDNKCLSPTIFNWTNRGGVKLGRDIGTDYSRNSRYKAHQFLDFNGDGLTDIAYVRNDRGSSTDYLYLIPNTGSGFGTEKRFNNLASKSFRKTWKVIDYDKDGKDDILYMPSGSSYWRVLKHTSAMNFSFTDLTAISKPSNDNNTRFMDIDADGYPELLHFVGNKLSYQKGTKTGLASGAAKAIKFNLSAPADSSATMLAYDKEDNTFQAMDFNGDGRADFLAKVQLSTYIEEPPCRNRFDCDVNPRSAPLASNQQISQSSLATENQIEELHNNGDLDANYALIPVNSSQLNPVNMLASVDIPQQAMLNEVQKTEGLVTTQGVSRTTYWKVLISKGNDTFDEFLTVGSTAGIKDIQVAELNGDGLADILYRDNNNKWYARINNGNGFNSAIYLFTYDKPSLKTVDINGDGVQEIYRENYGDYFHFYNGSGFTSRKLTDNRSDYNFSTYMDVTGDGTPDKLVFSGRMGLYQNSDAAATLITSVTDGFGAKTHVTYSTLNNRNVYVPHNDARSKNWGNGRVTDVKSGARVVSLLRKGGDQITYKYHGAKVQVGRGMLGFRQIEIESNNTGTKVITTYRQDGDYRGSAERVQSYVRYGDDTSSGGGSDDGGGNPPGDPCEIIPEVCNCKWGDRACEIPRTVPIADAEQFTMASGSKQMSSVNNFSASDLAKVATLSTATVNSNIWRLKSEIKTTYNRKQETAFKTANATVPYLVFPNRTETRSYNTDDSNQTVIATKIKTLAIDNFGNPITEASTVDSRNGYAHSSSTNTYSYSVYGGRLTRKAESKRYLNRLSGSNKGNYTNAHISTFVYDGLGRLTKSIADNGVTKTYTLNSYGLISKETVSKAGLPTKTLHTYYDSTYRHVTGEENTLGHRSTIGYDGYGRKSYTQTANGQRTYYTYNKLGRLTGEISTPANNSSTSGSQALSNSKTKYWCKSTSHCPSNSVYYEETISEGSPASRSYFDVLGRPLREGSIVLNGNYVYVDYKYDSKGRKIQESMPFFANATPTWNTYQYDKQNRVVSVTKSDGSVWDTQYNGEEVTTINPSGHKNTQLKNAMGLLVKVIDANGKSATYQYDENGKSRILAGPKGNQIKVTFDKYGNKTQVIDPDKGTVNYSYNAYHQLSQESDSNGNLITYKYDTLGRVIESVRKRNNKLEHHTVTTYDSGSYAKGMVYTTSDKVSGFTERFYYDAFGRNREKHTIIDGDTYKELWAFNNNGQLLTETDATGKSVSYIYNSYKHLTSVKDNQTNATVWQAKAADAFGNITKEQLGSRITRNKVFDAHTGLLTSMVSTGSGTLQNLRYDWSNLGNLNYRQDLVVNKKETFGYDSLNRVTSSRISGGASTDIRYNELGNITYKTGVGTYYYQSSRPHAVTQVTGSRPNNYQYDAAGNMVKDNDRELVYNSFHKPTYIKKDDYWVEFAYSGAGKRYKRSEFGGEKGSLIPILNGDITVFIPLAQETRYVGNVEFIRYGGQSAWVSKRYIAGKVLVTTVNSQATTRYMLDDHLGSTHVIADANGKLEQTMSFDVFGARRDAKTWARDFSDQAKFTSKITLRGFTGHEQMDEVGLVHMGGRIYDPILGRFLQADPMVQAPENIQNLNRYSYVVNNPLNKTDPSGYIFATIAIWALNAMVSQQVVVGVAATVLKGMLAAYSYYGYAKLAVGIAKAIDGGGTAMANFAGGFAKGFAQGQAVTCMLNMAAGGGCVDGLEAKKQQAKTQGNTKTDGGNETPSVSVKIEFGFDGGLKSNDVDLQNFETKSQTINVDGEGFNYNTLGPKGFDTQVKRSLTSIAKTDAGKKMLKSITKGGQSLLIQFGPNNGAGIADGYDAGIVFNPKKRNSIHTNKGTVNDSPNFALAHEVFHVWGPMTRGYFGGNDRIKIGDPVRGLGAMETYAVRYTNRIRLQSGANYQRTHYLEKGTLYAIP</sequence>
<dbReference type="NCBIfam" id="TIGR03696">
    <property type="entry name" value="Rhs_assc_core"/>
    <property type="match status" value="1"/>
</dbReference>
<evidence type="ECO:0000256" key="1">
    <source>
        <dbReference type="ARBA" id="ARBA00004613"/>
    </source>
</evidence>
<dbReference type="InterPro" id="IPR022385">
    <property type="entry name" value="Rhs_assc_core"/>
</dbReference>
<dbReference type="RefSeq" id="WP_304181689.1">
    <property type="nucleotide sequence ID" value="NZ_DRGM01000092.1"/>
</dbReference>
<dbReference type="Pfam" id="PF13517">
    <property type="entry name" value="FG-GAP_3"/>
    <property type="match status" value="1"/>
</dbReference>
<dbReference type="InterPro" id="IPR056823">
    <property type="entry name" value="TEN-like_YD-shell"/>
</dbReference>
<dbReference type="Pfam" id="PF25023">
    <property type="entry name" value="TEN_YD-shell"/>
    <property type="match status" value="2"/>
</dbReference>
<dbReference type="Pfam" id="PF03534">
    <property type="entry name" value="SpvB"/>
    <property type="match status" value="1"/>
</dbReference>
<dbReference type="GO" id="GO:0005576">
    <property type="term" value="C:extracellular region"/>
    <property type="evidence" value="ECO:0007669"/>
    <property type="project" value="UniProtKB-SubCell"/>
</dbReference>
<dbReference type="GO" id="GO:0005737">
    <property type="term" value="C:cytoplasm"/>
    <property type="evidence" value="ECO:0007669"/>
    <property type="project" value="InterPro"/>
</dbReference>
<reference evidence="9" key="1">
    <citation type="journal article" date="2020" name="mSystems">
        <title>Genome- and Community-Level Interaction Insights into Carbon Utilization and Element Cycling Functions of Hydrothermarchaeota in Hydrothermal Sediment.</title>
        <authorList>
            <person name="Zhou Z."/>
            <person name="Liu Y."/>
            <person name="Xu W."/>
            <person name="Pan J."/>
            <person name="Luo Z.H."/>
            <person name="Li M."/>
        </authorList>
    </citation>
    <scope>NUCLEOTIDE SEQUENCE [LARGE SCALE GENOMIC DNA]</scope>
    <source>
        <strain evidence="9">HyVt-346</strain>
    </source>
</reference>
<evidence type="ECO:0000256" key="4">
    <source>
        <dbReference type="ARBA" id="ARBA00022737"/>
    </source>
</evidence>
<dbReference type="InterPro" id="IPR003284">
    <property type="entry name" value="Sal_SpvB"/>
</dbReference>
<dbReference type="Proteomes" id="UP000886188">
    <property type="component" value="Unassembled WGS sequence"/>
</dbReference>
<dbReference type="InterPro" id="IPR028994">
    <property type="entry name" value="Integrin_alpha_N"/>
</dbReference>
<dbReference type="PANTHER" id="PTHR32305:SF15">
    <property type="entry name" value="PROTEIN RHSA-RELATED"/>
    <property type="match status" value="1"/>
</dbReference>
<dbReference type="NCBIfam" id="TIGR01643">
    <property type="entry name" value="YD_repeat_2x"/>
    <property type="match status" value="1"/>
</dbReference>
<name>A0A7V1CYG0_9GAMM</name>
<evidence type="ECO:0000256" key="2">
    <source>
        <dbReference type="ARBA" id="ARBA00022525"/>
    </source>
</evidence>
<comment type="subcellular location">
    <subcellularLocation>
        <location evidence="1">Secreted</location>
    </subcellularLocation>
</comment>
<dbReference type="InterPro" id="IPR050708">
    <property type="entry name" value="T6SS_VgrG/RHS"/>
</dbReference>
<keyword evidence="4" id="KW-0677">Repeat</keyword>
<dbReference type="InterPro" id="IPR013517">
    <property type="entry name" value="FG-GAP"/>
</dbReference>
<accession>A0A7V1CYG0</accession>
<feature type="domain" description="Teneurin-like YD-shell" evidence="8">
    <location>
        <begin position="1942"/>
        <end position="2055"/>
    </location>
</feature>
<dbReference type="EMBL" id="DRGM01000092">
    <property type="protein sequence ID" value="HEA16519.1"/>
    <property type="molecule type" value="Genomic_DNA"/>
</dbReference>
<dbReference type="Gene3D" id="2.180.10.10">
    <property type="entry name" value="RHS repeat-associated core"/>
    <property type="match status" value="2"/>
</dbReference>
<protein>
    <recommendedName>
        <fullName evidence="8">Teneurin-like YD-shell domain-containing protein</fullName>
    </recommendedName>
</protein>
<keyword evidence="3 7" id="KW-0732">Signal</keyword>
<comment type="caution">
    <text evidence="9">The sequence shown here is derived from an EMBL/GenBank/DDBJ whole genome shotgun (WGS) entry which is preliminary data.</text>
</comment>
<evidence type="ECO:0000256" key="5">
    <source>
        <dbReference type="ARBA" id="ARBA00023026"/>
    </source>
</evidence>